<dbReference type="GO" id="GO:0003677">
    <property type="term" value="F:DNA binding"/>
    <property type="evidence" value="ECO:0007669"/>
    <property type="project" value="InterPro"/>
</dbReference>
<evidence type="ECO:0000313" key="5">
    <source>
        <dbReference type="Proteomes" id="UP000198397"/>
    </source>
</evidence>
<proteinExistence type="predicted"/>
<evidence type="ECO:0000259" key="2">
    <source>
        <dbReference type="Pfam" id="PF01548"/>
    </source>
</evidence>
<accession>A0A238YMU8</accession>
<dbReference type="InterPro" id="IPR047650">
    <property type="entry name" value="Transpos_IS110"/>
</dbReference>
<organism evidence="4 5">
    <name type="scientific">Halorubrum vacuolatum</name>
    <name type="common">Natronobacterium vacuolatum</name>
    <dbReference type="NCBI Taxonomy" id="63740"/>
    <lineage>
        <taxon>Archaea</taxon>
        <taxon>Methanobacteriati</taxon>
        <taxon>Methanobacteriota</taxon>
        <taxon>Stenosarchaea group</taxon>
        <taxon>Halobacteria</taxon>
        <taxon>Halobacteriales</taxon>
        <taxon>Haloferacaceae</taxon>
        <taxon>Halorubrum</taxon>
    </lineage>
</organism>
<name>A0A238YMU8_HALVU</name>
<reference evidence="4 5" key="1">
    <citation type="submission" date="2017-06" db="EMBL/GenBank/DDBJ databases">
        <authorList>
            <person name="Kim H.J."/>
            <person name="Triplett B.A."/>
        </authorList>
    </citation>
    <scope>NUCLEOTIDE SEQUENCE [LARGE SCALE GENOMIC DNA]</scope>
    <source>
        <strain evidence="4 5">DSM 8800</strain>
    </source>
</reference>
<keyword evidence="5" id="KW-1185">Reference proteome</keyword>
<dbReference type="OrthoDB" id="191749at2157"/>
<dbReference type="Pfam" id="PF01548">
    <property type="entry name" value="DEDD_Tnp_IS110"/>
    <property type="match status" value="1"/>
</dbReference>
<feature type="coiled-coil region" evidence="1">
    <location>
        <begin position="173"/>
        <end position="200"/>
    </location>
</feature>
<dbReference type="NCBIfam" id="NF033542">
    <property type="entry name" value="transpos_IS110"/>
    <property type="match status" value="1"/>
</dbReference>
<dbReference type="RefSeq" id="WP_089386135.1">
    <property type="nucleotide sequence ID" value="NZ_FZNQ01000071.1"/>
</dbReference>
<dbReference type="InterPro" id="IPR003346">
    <property type="entry name" value="Transposase_20"/>
</dbReference>
<dbReference type="Proteomes" id="UP000198397">
    <property type="component" value="Unassembled WGS sequence"/>
</dbReference>
<protein>
    <submittedName>
        <fullName evidence="4">Transposase</fullName>
    </submittedName>
</protein>
<evidence type="ECO:0000256" key="1">
    <source>
        <dbReference type="SAM" id="Coils"/>
    </source>
</evidence>
<feature type="domain" description="Transposase IS110-like N-terminal" evidence="2">
    <location>
        <begin position="3"/>
        <end position="142"/>
    </location>
</feature>
<dbReference type="GO" id="GO:0004803">
    <property type="term" value="F:transposase activity"/>
    <property type="evidence" value="ECO:0007669"/>
    <property type="project" value="InterPro"/>
</dbReference>
<feature type="non-terminal residue" evidence="4">
    <location>
        <position position="263"/>
    </location>
</feature>
<dbReference type="GO" id="GO:0006313">
    <property type="term" value="P:DNA transposition"/>
    <property type="evidence" value="ECO:0007669"/>
    <property type="project" value="InterPro"/>
</dbReference>
<dbReference type="AlphaFoldDB" id="A0A238YMU8"/>
<sequence>MYLGIDVHKRYAQVAVMDDTGEIVEEVRVENANLDDLAQRYAGSQAVLEAISNYYHIHDTLSEYLDVTVAHPKKINQIADTDKKTDRVDAKELARMLRLNSVPESYVPTEEVREARALVRGRQTLVENRTKYANKVHGLLSDHGITEDVKPLSVEGREFLRELSIPTPWDTLLESYLELIESLTEEIQKLEETIEERAGSLKETQLLMSIPGVSYFTALTIYAEVGDISRFDRDKEVVSYVGLNPVIRESGDSRIEGSISKRG</sequence>
<keyword evidence="1" id="KW-0175">Coiled coil</keyword>
<dbReference type="Pfam" id="PF02371">
    <property type="entry name" value="Transposase_20"/>
    <property type="match status" value="1"/>
</dbReference>
<dbReference type="InterPro" id="IPR002525">
    <property type="entry name" value="Transp_IS110-like_N"/>
</dbReference>
<evidence type="ECO:0000259" key="3">
    <source>
        <dbReference type="Pfam" id="PF02371"/>
    </source>
</evidence>
<dbReference type="PANTHER" id="PTHR33055">
    <property type="entry name" value="TRANSPOSASE FOR INSERTION SEQUENCE ELEMENT IS1111A"/>
    <property type="match status" value="1"/>
</dbReference>
<dbReference type="EMBL" id="FZNQ01000071">
    <property type="protein sequence ID" value="SNR72586.1"/>
    <property type="molecule type" value="Genomic_DNA"/>
</dbReference>
<evidence type="ECO:0000313" key="4">
    <source>
        <dbReference type="EMBL" id="SNR72586.1"/>
    </source>
</evidence>
<gene>
    <name evidence="4" type="ORF">SAMN06264855_1711</name>
</gene>
<feature type="domain" description="Transposase IS116/IS110/IS902 C-terminal" evidence="3">
    <location>
        <begin position="205"/>
        <end position="263"/>
    </location>
</feature>